<dbReference type="Pfam" id="PF12697">
    <property type="entry name" value="Abhydrolase_6"/>
    <property type="match status" value="1"/>
</dbReference>
<organism evidence="2 3">
    <name type="scientific">Mycolicibacterium moriokaense</name>
    <dbReference type="NCBI Taxonomy" id="39691"/>
    <lineage>
        <taxon>Bacteria</taxon>
        <taxon>Bacillati</taxon>
        <taxon>Actinomycetota</taxon>
        <taxon>Actinomycetes</taxon>
        <taxon>Mycobacteriales</taxon>
        <taxon>Mycobacteriaceae</taxon>
        <taxon>Mycolicibacterium</taxon>
    </lineage>
</organism>
<proteinExistence type="predicted"/>
<dbReference type="GO" id="GO:0003824">
    <property type="term" value="F:catalytic activity"/>
    <property type="evidence" value="ECO:0007669"/>
    <property type="project" value="UniProtKB-ARBA"/>
</dbReference>
<sequence>MFKRCELVGGPAGEWLLGRNDQFDYFLGPRFEAFQRLPAWSGMVSDFLMASDKTALVLLHGGAASGRAWQDVVPVVSRYHQVYAPTAPGHRGGPPVRRRPATAADLVDWAERYLDEQGLQRPHLVGHSMGGYLAIELARRGRAATVCAFAPGGFWASGDGLRARTLSRALGGAGIARLMRPIMPLVSKSPRVRRLMFQEGACHGERISAQRGVEILDDFLGCTVANEVFSTDEEQIAPLDPLPCPVTVAWSEKDEIVPVTSYGPNARARLPQATFVTLPDVGHDPMMDDPELVARTILSVTTADAPQV</sequence>
<evidence type="ECO:0000313" key="2">
    <source>
        <dbReference type="EMBL" id="PXW99591.1"/>
    </source>
</evidence>
<comment type="caution">
    <text evidence="2">The sequence shown here is derived from an EMBL/GenBank/DDBJ whole genome shotgun (WGS) entry which is preliminary data.</text>
</comment>
<protein>
    <submittedName>
        <fullName evidence="2">Pimeloyl-ACP methyl ester carboxylesterase</fullName>
    </submittedName>
</protein>
<reference evidence="2 3" key="2">
    <citation type="submission" date="2018-06" db="EMBL/GenBank/DDBJ databases">
        <title>Sequencing of bacterial isolates from soil warming experiment in Harvard Forest, Massachusetts, USA.</title>
        <authorList>
            <person name="Deangelis K.PhD."/>
        </authorList>
    </citation>
    <scope>NUCLEOTIDE SEQUENCE [LARGE SCALE GENOMIC DNA]</scope>
    <source>
        <strain evidence="2 3">GAS496</strain>
    </source>
</reference>
<dbReference type="Gene3D" id="3.40.50.1820">
    <property type="entry name" value="alpha/beta hydrolase"/>
    <property type="match status" value="1"/>
</dbReference>
<evidence type="ECO:0000259" key="1">
    <source>
        <dbReference type="Pfam" id="PF12697"/>
    </source>
</evidence>
<reference evidence="3" key="1">
    <citation type="submission" date="2018-05" db="EMBL/GenBank/DDBJ databases">
        <authorList>
            <person name="Deangelis K."/>
            <person name="Huntemann M."/>
            <person name="Clum A."/>
            <person name="Pillay M."/>
            <person name="Palaniappan K."/>
            <person name="Varghese N."/>
            <person name="Mikhailova N."/>
            <person name="Stamatis D."/>
            <person name="Reddy T."/>
            <person name="Daum C."/>
            <person name="Shapiro N."/>
            <person name="Ivanova N."/>
            <person name="Kyrpides N."/>
            <person name="Woyke T."/>
        </authorList>
    </citation>
    <scope>NUCLEOTIDE SEQUENCE [LARGE SCALE GENOMIC DNA]</scope>
    <source>
        <strain evidence="3">GAS496</strain>
    </source>
</reference>
<dbReference type="PANTHER" id="PTHR43689:SF8">
    <property type="entry name" value="ALPHA_BETA-HYDROLASES SUPERFAMILY PROTEIN"/>
    <property type="match status" value="1"/>
</dbReference>
<dbReference type="InterPro" id="IPR000073">
    <property type="entry name" value="AB_hydrolase_1"/>
</dbReference>
<gene>
    <name evidence="2" type="ORF">C8E89_14014</name>
</gene>
<name>A0A318H751_9MYCO</name>
<dbReference type="PANTHER" id="PTHR43689">
    <property type="entry name" value="HYDROLASE"/>
    <property type="match status" value="1"/>
</dbReference>
<dbReference type="SUPFAM" id="SSF53474">
    <property type="entry name" value="alpha/beta-Hydrolases"/>
    <property type="match status" value="1"/>
</dbReference>
<evidence type="ECO:0000313" key="3">
    <source>
        <dbReference type="Proteomes" id="UP000247781"/>
    </source>
</evidence>
<dbReference type="InterPro" id="IPR029058">
    <property type="entry name" value="AB_hydrolase_fold"/>
</dbReference>
<dbReference type="Proteomes" id="UP000247781">
    <property type="component" value="Unassembled WGS sequence"/>
</dbReference>
<dbReference type="AlphaFoldDB" id="A0A318H751"/>
<feature type="domain" description="AB hydrolase-1" evidence="1">
    <location>
        <begin position="56"/>
        <end position="295"/>
    </location>
</feature>
<dbReference type="EMBL" id="QJJU01000040">
    <property type="protein sequence ID" value="PXW99591.1"/>
    <property type="molecule type" value="Genomic_DNA"/>
</dbReference>
<keyword evidence="3" id="KW-1185">Reference proteome</keyword>
<accession>A0A318H751</accession>